<reference evidence="9 10" key="1">
    <citation type="submission" date="2012-09" db="EMBL/GenBank/DDBJ databases">
        <title>The Genome Sequence of Bacteroides oleiciplenus YIT 12058.</title>
        <authorList>
            <consortium name="The Broad Institute Genome Sequencing Platform"/>
            <person name="Earl A."/>
            <person name="Ward D."/>
            <person name="Feldgarden M."/>
            <person name="Gevers D."/>
            <person name="Morotomi M."/>
            <person name="Walker B."/>
            <person name="Young S.K."/>
            <person name="Zeng Q."/>
            <person name="Gargeya S."/>
            <person name="Fitzgerald M."/>
            <person name="Haas B."/>
            <person name="Abouelleil A."/>
            <person name="Alvarado L."/>
            <person name="Arachchi H.M."/>
            <person name="Berlin A.M."/>
            <person name="Chapman S.B."/>
            <person name="Goldberg J."/>
            <person name="Griggs A."/>
            <person name="Gujja S."/>
            <person name="Hansen M."/>
            <person name="Howarth C."/>
            <person name="Imamovic A."/>
            <person name="Larimer J."/>
            <person name="McCowen C."/>
            <person name="Montmayeur A."/>
            <person name="Murphy C."/>
            <person name="Neiman D."/>
            <person name="Pearson M."/>
            <person name="Priest M."/>
            <person name="Roberts A."/>
            <person name="Saif S."/>
            <person name="Shea T."/>
            <person name="Sisk P."/>
            <person name="Sykes S."/>
            <person name="Wortman J."/>
            <person name="Nusbaum C."/>
            <person name="Birren B."/>
        </authorList>
    </citation>
    <scope>NUCLEOTIDE SEQUENCE [LARGE SCALE GENOMIC DNA]</scope>
    <source>
        <strain evidence="9 10">YIT 12058</strain>
    </source>
</reference>
<dbReference type="PANTHER" id="PTHR30572:SF18">
    <property type="entry name" value="ABC-TYPE MACROLIDE FAMILY EXPORT SYSTEM PERMEASE COMPONENT 2"/>
    <property type="match status" value="1"/>
</dbReference>
<dbReference type="PATRIC" id="fig|742727.4.peg.4709"/>
<feature type="domain" description="MacB-like periplasmic core" evidence="8">
    <location>
        <begin position="24"/>
        <end position="251"/>
    </location>
</feature>
<comment type="subcellular location">
    <subcellularLocation>
        <location evidence="1">Cell membrane</location>
        <topology evidence="1">Multi-pass membrane protein</topology>
    </subcellularLocation>
</comment>
<keyword evidence="10" id="KW-1185">Reference proteome</keyword>
<dbReference type="HOGENOM" id="CLU_051629_0_0_10"/>
<dbReference type="RefSeq" id="WP_009132130.1">
    <property type="nucleotide sequence ID" value="NZ_JH992945.1"/>
</dbReference>
<dbReference type="PANTHER" id="PTHR30572">
    <property type="entry name" value="MEMBRANE COMPONENT OF TRANSPORTER-RELATED"/>
    <property type="match status" value="1"/>
</dbReference>
<organism evidence="9 10">
    <name type="scientific">Bacteroides oleiciplenus YIT 12058</name>
    <dbReference type="NCBI Taxonomy" id="742727"/>
    <lineage>
        <taxon>Bacteria</taxon>
        <taxon>Pseudomonadati</taxon>
        <taxon>Bacteroidota</taxon>
        <taxon>Bacteroidia</taxon>
        <taxon>Bacteroidales</taxon>
        <taxon>Bacteroidaceae</taxon>
        <taxon>Bacteroides</taxon>
    </lineage>
</organism>
<evidence type="ECO:0000256" key="3">
    <source>
        <dbReference type="ARBA" id="ARBA00022692"/>
    </source>
</evidence>
<evidence type="ECO:0000256" key="1">
    <source>
        <dbReference type="ARBA" id="ARBA00004651"/>
    </source>
</evidence>
<dbReference type="GO" id="GO:0022857">
    <property type="term" value="F:transmembrane transporter activity"/>
    <property type="evidence" value="ECO:0007669"/>
    <property type="project" value="TreeGrafter"/>
</dbReference>
<evidence type="ECO:0000259" key="8">
    <source>
        <dbReference type="Pfam" id="PF12704"/>
    </source>
</evidence>
<dbReference type="InterPro" id="IPR050250">
    <property type="entry name" value="Macrolide_Exporter_MacB"/>
</dbReference>
<dbReference type="GO" id="GO:0005886">
    <property type="term" value="C:plasma membrane"/>
    <property type="evidence" value="ECO:0007669"/>
    <property type="project" value="UniProtKB-SubCell"/>
</dbReference>
<evidence type="ECO:0000313" key="10">
    <source>
        <dbReference type="Proteomes" id="UP000009872"/>
    </source>
</evidence>
<gene>
    <name evidence="9" type="ORF">HMPREF9447_04620</name>
</gene>
<dbReference type="eggNOG" id="COG0577">
    <property type="taxonomic scope" value="Bacteria"/>
</dbReference>
<feature type="domain" description="ABC3 transporter permease C-terminal" evidence="7">
    <location>
        <begin position="299"/>
        <end position="430"/>
    </location>
</feature>
<proteinExistence type="predicted"/>
<dbReference type="InterPro" id="IPR003838">
    <property type="entry name" value="ABC3_permease_C"/>
</dbReference>
<dbReference type="Pfam" id="PF12704">
    <property type="entry name" value="MacB_PCD"/>
    <property type="match status" value="1"/>
</dbReference>
<dbReference type="STRING" id="742727.HMPREF9447_04620"/>
<feature type="transmembrane region" description="Helical" evidence="6">
    <location>
        <begin position="398"/>
        <end position="421"/>
    </location>
</feature>
<evidence type="ECO:0000256" key="4">
    <source>
        <dbReference type="ARBA" id="ARBA00022989"/>
    </source>
</evidence>
<evidence type="ECO:0000256" key="5">
    <source>
        <dbReference type="ARBA" id="ARBA00023136"/>
    </source>
</evidence>
<sequence length="439" mass="49949">MIKIYLKQAWVLLKQNPLFSTLYIVGTGLAIAMTMIMAVVYYVKIAPVYPEVNRMNTLYLSNSRFQKGTEQNKHTYQWAVSYKALQDWFYPLQNAAVVSGTLDNDMSDNSYIQPADRSGDFQVNLKLTDPNFFRIYSFQFLEGKAFTQSDLESGIYTAVITEDLARRLFGTSEGVVGQTFSLNYINYRVCGVVRSASYLTHKSYAQIYAPYSVSPGYREPKYGLPYLGAFYITFLVKDDAQADALRAEIQEIVRKENLMHPDDWTVDFWEQPTSHLVKVFQSYASEKLDVWATIRYFLLILLVLLVVPALNLSGMIASRMENRLPEMGVRKSFGAGRNGLLSQVMWENLLLTLLGGLLGLLLAWLALYIFREWVFTVFDRWPDTVPEGINVRVSGEMLFAPAVFASALVLCIALNLLSALIPAWSSLRKPIIYSLNEKR</sequence>
<feature type="transmembrane region" description="Helical" evidence="6">
    <location>
        <begin position="296"/>
        <end position="317"/>
    </location>
</feature>
<protein>
    <recommendedName>
        <fullName evidence="11">ABC3 transporter permease protein domain-containing protein</fullName>
    </recommendedName>
</protein>
<dbReference type="EMBL" id="ADLF01000023">
    <property type="protein sequence ID" value="EKU87874.1"/>
    <property type="molecule type" value="Genomic_DNA"/>
</dbReference>
<dbReference type="InterPro" id="IPR025857">
    <property type="entry name" value="MacB_PCD"/>
</dbReference>
<evidence type="ECO:0008006" key="11">
    <source>
        <dbReference type="Google" id="ProtNLM"/>
    </source>
</evidence>
<comment type="caution">
    <text evidence="9">The sequence shown here is derived from an EMBL/GenBank/DDBJ whole genome shotgun (WGS) entry which is preliminary data.</text>
</comment>
<keyword evidence="3 6" id="KW-0812">Transmembrane</keyword>
<name>K9DSP1_9BACE</name>
<dbReference type="AlphaFoldDB" id="K9DSP1"/>
<feature type="transmembrane region" description="Helical" evidence="6">
    <location>
        <begin position="21"/>
        <end position="43"/>
    </location>
</feature>
<accession>K9DSP1</accession>
<keyword evidence="5 6" id="KW-0472">Membrane</keyword>
<evidence type="ECO:0000256" key="6">
    <source>
        <dbReference type="SAM" id="Phobius"/>
    </source>
</evidence>
<evidence type="ECO:0000259" key="7">
    <source>
        <dbReference type="Pfam" id="PF02687"/>
    </source>
</evidence>
<dbReference type="Proteomes" id="UP000009872">
    <property type="component" value="Unassembled WGS sequence"/>
</dbReference>
<evidence type="ECO:0000256" key="2">
    <source>
        <dbReference type="ARBA" id="ARBA00022475"/>
    </source>
</evidence>
<feature type="transmembrane region" description="Helical" evidence="6">
    <location>
        <begin position="349"/>
        <end position="370"/>
    </location>
</feature>
<keyword evidence="2" id="KW-1003">Cell membrane</keyword>
<dbReference type="Pfam" id="PF02687">
    <property type="entry name" value="FtsX"/>
    <property type="match status" value="1"/>
</dbReference>
<evidence type="ECO:0000313" key="9">
    <source>
        <dbReference type="EMBL" id="EKU87874.1"/>
    </source>
</evidence>
<keyword evidence="4 6" id="KW-1133">Transmembrane helix</keyword>
<dbReference type="OrthoDB" id="1109882at2"/>